<dbReference type="InterPro" id="IPR050300">
    <property type="entry name" value="GDXG_lipolytic_enzyme"/>
</dbReference>
<evidence type="ECO:0000313" key="4">
    <source>
        <dbReference type="EMBL" id="TVY44546.1"/>
    </source>
</evidence>
<sequence length="368" mass="39573">MGLSIHQPIHPLMRPRLDPQYLAFHEKHFQHLPTIESQAWDPACRNAAAASTLGRAGCVEVGSVRDVVVESEMGCGNGGCIEMRVFTPRGDAPGEGWPVLGIAVSDLMITVYGTGGWVVGGLDSENAFLTLVCRDVKCVVISLNYRHAPEHPYPAAVDDVVYGLSWIARYGNRELGVDTTRIVLGGLSAGGGLATILVMKASLLTPPIPIIGQLLILPVIDNTAGTSLSTTTTSSSLTTSESNSNPNPSDPWLLNQHAPFLTPQRMLWYRSHYLPNPTHATSWTASPNFAPSALLAACPRTVIAVGECDLLAEEARRYGELLRREGVACEVMEYRGATHSTLILAGALDIGKQMVGDMVESLKEMFAM</sequence>
<dbReference type="EMBL" id="QGMI01000229">
    <property type="protein sequence ID" value="TVY44546.1"/>
    <property type="molecule type" value="Genomic_DNA"/>
</dbReference>
<dbReference type="AlphaFoldDB" id="A0A8H8RYT0"/>
<dbReference type="GO" id="GO:0016787">
    <property type="term" value="F:hydrolase activity"/>
    <property type="evidence" value="ECO:0007669"/>
    <property type="project" value="UniProtKB-KW"/>
</dbReference>
<dbReference type="OrthoDB" id="408631at2759"/>
<dbReference type="InterPro" id="IPR029058">
    <property type="entry name" value="AB_hydrolase_fold"/>
</dbReference>
<keyword evidence="1 4" id="KW-0378">Hydrolase</keyword>
<feature type="region of interest" description="Disordered" evidence="2">
    <location>
        <begin position="228"/>
        <end position="250"/>
    </location>
</feature>
<dbReference type="Proteomes" id="UP000443090">
    <property type="component" value="Unassembled WGS sequence"/>
</dbReference>
<name>A0A8H8RYT0_9HELO</name>
<accession>A0A8H8RYT0</accession>
<dbReference type="InterPro" id="IPR013094">
    <property type="entry name" value="AB_hydrolase_3"/>
</dbReference>
<feature type="domain" description="Alpha/beta hydrolase fold-3" evidence="3">
    <location>
        <begin position="115"/>
        <end position="341"/>
    </location>
</feature>
<dbReference type="PANTHER" id="PTHR48081">
    <property type="entry name" value="AB HYDROLASE SUPERFAMILY PROTEIN C4A8.06C"/>
    <property type="match status" value="1"/>
</dbReference>
<evidence type="ECO:0000259" key="3">
    <source>
        <dbReference type="Pfam" id="PF07859"/>
    </source>
</evidence>
<evidence type="ECO:0000256" key="1">
    <source>
        <dbReference type="ARBA" id="ARBA00022801"/>
    </source>
</evidence>
<keyword evidence="5" id="KW-1185">Reference proteome</keyword>
<organism evidence="4 5">
    <name type="scientific">Lachnellula occidentalis</name>
    <dbReference type="NCBI Taxonomy" id="215460"/>
    <lineage>
        <taxon>Eukaryota</taxon>
        <taxon>Fungi</taxon>
        <taxon>Dikarya</taxon>
        <taxon>Ascomycota</taxon>
        <taxon>Pezizomycotina</taxon>
        <taxon>Leotiomycetes</taxon>
        <taxon>Helotiales</taxon>
        <taxon>Lachnaceae</taxon>
        <taxon>Lachnellula</taxon>
    </lineage>
</organism>
<reference evidence="4 5" key="1">
    <citation type="submission" date="2018-05" db="EMBL/GenBank/DDBJ databases">
        <title>Genome sequencing and assembly of the regulated plant pathogen Lachnellula willkommii and related sister species for the development of diagnostic species identification markers.</title>
        <authorList>
            <person name="Giroux E."/>
            <person name="Bilodeau G."/>
        </authorList>
    </citation>
    <scope>NUCLEOTIDE SEQUENCE [LARGE SCALE GENOMIC DNA]</scope>
    <source>
        <strain evidence="4 5">CBS 160.35</strain>
    </source>
</reference>
<evidence type="ECO:0000256" key="2">
    <source>
        <dbReference type="SAM" id="MobiDB-lite"/>
    </source>
</evidence>
<dbReference type="PANTHER" id="PTHR48081:SF8">
    <property type="entry name" value="ALPHA_BETA HYDROLASE FOLD-3 DOMAIN-CONTAINING PROTEIN-RELATED"/>
    <property type="match status" value="1"/>
</dbReference>
<dbReference type="Pfam" id="PF07859">
    <property type="entry name" value="Abhydrolase_3"/>
    <property type="match status" value="1"/>
</dbReference>
<protein>
    <submittedName>
        <fullName evidence="4">AB hydrolase superfamily protein</fullName>
    </submittedName>
</protein>
<proteinExistence type="predicted"/>
<evidence type="ECO:0000313" key="5">
    <source>
        <dbReference type="Proteomes" id="UP000443090"/>
    </source>
</evidence>
<gene>
    <name evidence="4" type="ORF">LOCC1_G003348</name>
</gene>
<comment type="caution">
    <text evidence="4">The sequence shown here is derived from an EMBL/GenBank/DDBJ whole genome shotgun (WGS) entry which is preliminary data.</text>
</comment>
<feature type="compositionally biased region" description="Low complexity" evidence="2">
    <location>
        <begin position="228"/>
        <end position="247"/>
    </location>
</feature>
<dbReference type="SUPFAM" id="SSF53474">
    <property type="entry name" value="alpha/beta-Hydrolases"/>
    <property type="match status" value="1"/>
</dbReference>
<dbReference type="Gene3D" id="3.40.50.1820">
    <property type="entry name" value="alpha/beta hydrolase"/>
    <property type="match status" value="1"/>
</dbReference>